<name>K1RW07_9ZZZZ</name>
<dbReference type="PRINTS" id="PR00300">
    <property type="entry name" value="CLPPROTEASEA"/>
</dbReference>
<dbReference type="InterPro" id="IPR050130">
    <property type="entry name" value="ClpA_ClpB"/>
</dbReference>
<dbReference type="EMBL" id="AJWY01012602">
    <property type="protein sequence ID" value="EKC49493.1"/>
    <property type="molecule type" value="Genomic_DNA"/>
</dbReference>
<dbReference type="GO" id="GO:0016887">
    <property type="term" value="F:ATP hydrolysis activity"/>
    <property type="evidence" value="ECO:0007669"/>
    <property type="project" value="InterPro"/>
</dbReference>
<keyword evidence="1" id="KW-0547">Nucleotide-binding</keyword>
<dbReference type="GO" id="GO:0034605">
    <property type="term" value="P:cellular response to heat"/>
    <property type="evidence" value="ECO:0007669"/>
    <property type="project" value="TreeGrafter"/>
</dbReference>
<dbReference type="CDD" id="cd19499">
    <property type="entry name" value="RecA-like_ClpB_Hsp104-like"/>
    <property type="match status" value="1"/>
</dbReference>
<feature type="non-terminal residue" evidence="5">
    <location>
        <position position="206"/>
    </location>
</feature>
<dbReference type="InterPro" id="IPR003959">
    <property type="entry name" value="ATPase_AAA_core"/>
</dbReference>
<dbReference type="FunFam" id="3.40.50.300:FF:000025">
    <property type="entry name" value="ATP-dependent Clp protease subunit"/>
    <property type="match status" value="1"/>
</dbReference>
<evidence type="ECO:0000256" key="2">
    <source>
        <dbReference type="ARBA" id="ARBA00022840"/>
    </source>
</evidence>
<dbReference type="PANTHER" id="PTHR11638:SF18">
    <property type="entry name" value="HEAT SHOCK PROTEIN 104"/>
    <property type="match status" value="1"/>
</dbReference>
<organism evidence="5">
    <name type="scientific">human gut metagenome</name>
    <dbReference type="NCBI Taxonomy" id="408170"/>
    <lineage>
        <taxon>unclassified sequences</taxon>
        <taxon>metagenomes</taxon>
        <taxon>organismal metagenomes</taxon>
    </lineage>
</organism>
<sequence length="206" mass="22608">LKSSWKGTGSSSGLVVDEDDIADILADWTHIPAARLKEEEMERLKNLENILHARVIGQDEAVSAVAKAIKRGRAGLKDPKRPIGSFLFLGPTGVGKTELSKTLAEAMFGSENALIRVDMSEYMEKHAVSKFIGSPPGYVGFEEGGQLTEKIRKHPYSVILFDEIEKAHPDVFNIMLQILDDGILTDAQGRKVDFKNTVIIMTSNLG</sequence>
<dbReference type="InterPro" id="IPR001270">
    <property type="entry name" value="ClpA/B"/>
</dbReference>
<reference evidence="5" key="1">
    <citation type="journal article" date="2013" name="Environ. Microbiol.">
        <title>Microbiota from the distal guts of lean and obese adolescents exhibit partial functional redundancy besides clear differences in community structure.</title>
        <authorList>
            <person name="Ferrer M."/>
            <person name="Ruiz A."/>
            <person name="Lanza F."/>
            <person name="Haange S.B."/>
            <person name="Oberbach A."/>
            <person name="Till H."/>
            <person name="Bargiela R."/>
            <person name="Campoy C."/>
            <person name="Segura M.T."/>
            <person name="Richter M."/>
            <person name="von Bergen M."/>
            <person name="Seifert J."/>
            <person name="Suarez A."/>
        </authorList>
    </citation>
    <scope>NUCLEOTIDE SEQUENCE</scope>
</reference>
<dbReference type="GO" id="GO:0005524">
    <property type="term" value="F:ATP binding"/>
    <property type="evidence" value="ECO:0007669"/>
    <property type="project" value="UniProtKB-KW"/>
</dbReference>
<evidence type="ECO:0000256" key="3">
    <source>
        <dbReference type="ARBA" id="ARBA00023186"/>
    </source>
</evidence>
<keyword evidence="2" id="KW-0067">ATP-binding</keyword>
<protein>
    <submittedName>
        <fullName evidence="5">Protein containing ATPase associated with various cellular activities, AAA-2 domain protein</fullName>
    </submittedName>
</protein>
<comment type="caution">
    <text evidence="5">The sequence shown here is derived from an EMBL/GenBank/DDBJ whole genome shotgun (WGS) entry which is preliminary data.</text>
</comment>
<gene>
    <name evidence="5" type="ORF">LEA_18369</name>
</gene>
<dbReference type="GO" id="GO:0005737">
    <property type="term" value="C:cytoplasm"/>
    <property type="evidence" value="ECO:0007669"/>
    <property type="project" value="TreeGrafter"/>
</dbReference>
<keyword evidence="3" id="KW-0143">Chaperone</keyword>
<dbReference type="PANTHER" id="PTHR11638">
    <property type="entry name" value="ATP-DEPENDENT CLP PROTEASE"/>
    <property type="match status" value="1"/>
</dbReference>
<dbReference type="SMART" id="SM00382">
    <property type="entry name" value="AAA"/>
    <property type="match status" value="1"/>
</dbReference>
<evidence type="ECO:0000313" key="5">
    <source>
        <dbReference type="EMBL" id="EKC49493.1"/>
    </source>
</evidence>
<dbReference type="InterPro" id="IPR027417">
    <property type="entry name" value="P-loop_NTPase"/>
</dbReference>
<dbReference type="InterPro" id="IPR003593">
    <property type="entry name" value="AAA+_ATPase"/>
</dbReference>
<feature type="non-terminal residue" evidence="5">
    <location>
        <position position="1"/>
    </location>
</feature>
<accession>K1RW07</accession>
<evidence type="ECO:0000259" key="4">
    <source>
        <dbReference type="SMART" id="SM00382"/>
    </source>
</evidence>
<dbReference type="Pfam" id="PF07724">
    <property type="entry name" value="AAA_2"/>
    <property type="match status" value="1"/>
</dbReference>
<dbReference type="AlphaFoldDB" id="K1RW07"/>
<dbReference type="SUPFAM" id="SSF52540">
    <property type="entry name" value="P-loop containing nucleoside triphosphate hydrolases"/>
    <property type="match status" value="1"/>
</dbReference>
<proteinExistence type="predicted"/>
<feature type="domain" description="AAA+ ATPase" evidence="4">
    <location>
        <begin position="82"/>
        <end position="198"/>
    </location>
</feature>
<evidence type="ECO:0000256" key="1">
    <source>
        <dbReference type="ARBA" id="ARBA00022741"/>
    </source>
</evidence>
<dbReference type="Gene3D" id="3.40.50.300">
    <property type="entry name" value="P-loop containing nucleotide triphosphate hydrolases"/>
    <property type="match status" value="1"/>
</dbReference>